<accession>A0A7H0IRR6</accession>
<dbReference type="KEGG" id="sroi:IAG44_42845"/>
<dbReference type="SUPFAM" id="SSF48498">
    <property type="entry name" value="Tetracyclin repressor-like, C-terminal domain"/>
    <property type="match status" value="1"/>
</dbReference>
<evidence type="ECO:0000313" key="2">
    <source>
        <dbReference type="Proteomes" id="UP000516052"/>
    </source>
</evidence>
<dbReference type="RefSeq" id="WP_187752403.1">
    <property type="nucleotide sequence ID" value="NZ_CP060828.1"/>
</dbReference>
<dbReference type="InterPro" id="IPR036271">
    <property type="entry name" value="Tet_transcr_reg_TetR-rel_C_sf"/>
</dbReference>
<organism evidence="1 2">
    <name type="scientific">Streptomyces roseirectus</name>
    <dbReference type="NCBI Taxonomy" id="2768066"/>
    <lineage>
        <taxon>Bacteria</taxon>
        <taxon>Bacillati</taxon>
        <taxon>Actinomycetota</taxon>
        <taxon>Actinomycetes</taxon>
        <taxon>Kitasatosporales</taxon>
        <taxon>Streptomycetaceae</taxon>
        <taxon>Streptomyces</taxon>
    </lineage>
</organism>
<keyword evidence="2" id="KW-1185">Reference proteome</keyword>
<dbReference type="AlphaFoldDB" id="A0A7H0IRR6"/>
<evidence type="ECO:0000313" key="1">
    <source>
        <dbReference type="EMBL" id="QNP75482.1"/>
    </source>
</evidence>
<dbReference type="Proteomes" id="UP000516052">
    <property type="component" value="Chromosome"/>
</dbReference>
<protein>
    <submittedName>
        <fullName evidence="1">Uncharacterized protein</fullName>
    </submittedName>
</protein>
<dbReference type="Gene3D" id="1.10.357.10">
    <property type="entry name" value="Tetracycline Repressor, domain 2"/>
    <property type="match status" value="1"/>
</dbReference>
<sequence length="99" mass="10561">MAARSSSADFWGCPYLAVQVELKDPEHPAGRVARTVKQGLTDFFRAEAVRGHARNPGLLARQLTLLYDGASARAGIKADDLSNLITPTVVTLLNAAGLE</sequence>
<proteinExistence type="predicted"/>
<name>A0A7H0IRR6_9ACTN</name>
<reference evidence="1 2" key="1">
    <citation type="submission" date="2020-08" db="EMBL/GenBank/DDBJ databases">
        <title>A novel species.</title>
        <authorList>
            <person name="Gao J."/>
        </authorList>
    </citation>
    <scope>NUCLEOTIDE SEQUENCE [LARGE SCALE GENOMIC DNA]</scope>
    <source>
        <strain evidence="1 2">CRXT-G-22</strain>
    </source>
</reference>
<gene>
    <name evidence="1" type="ORF">IAG44_42845</name>
</gene>
<dbReference type="EMBL" id="CP060828">
    <property type="protein sequence ID" value="QNP75482.1"/>
    <property type="molecule type" value="Genomic_DNA"/>
</dbReference>